<keyword evidence="6" id="KW-0645">Protease</keyword>
<keyword evidence="7" id="KW-1185">Reference proteome</keyword>
<dbReference type="InterPro" id="IPR050821">
    <property type="entry name" value="Cytosolic_carboxypeptidase"/>
</dbReference>
<protein>
    <submittedName>
        <fullName evidence="6">Cytosolic carboxypeptidase 4</fullName>
    </submittedName>
</protein>
<evidence type="ECO:0000256" key="4">
    <source>
        <dbReference type="SAM" id="MobiDB-lite"/>
    </source>
</evidence>
<dbReference type="InterPro" id="IPR000834">
    <property type="entry name" value="Peptidase_M14"/>
</dbReference>
<evidence type="ECO:0000256" key="3">
    <source>
        <dbReference type="PROSITE-ProRule" id="PRU01379"/>
    </source>
</evidence>
<dbReference type="Pfam" id="PF18027">
    <property type="entry name" value="Pepdidase_M14_N"/>
    <property type="match status" value="1"/>
</dbReference>
<dbReference type="Pfam" id="PF00246">
    <property type="entry name" value="Peptidase_M14"/>
    <property type="match status" value="1"/>
</dbReference>
<evidence type="ECO:0000256" key="1">
    <source>
        <dbReference type="ARBA" id="ARBA00001947"/>
    </source>
</evidence>
<dbReference type="Gene3D" id="2.60.40.3120">
    <property type="match status" value="1"/>
</dbReference>
<comment type="cofactor">
    <cofactor evidence="1">
        <name>Zn(2+)</name>
        <dbReference type="ChEBI" id="CHEBI:29105"/>
    </cofactor>
</comment>
<dbReference type="SMART" id="SM00631">
    <property type="entry name" value="Zn_pept"/>
    <property type="match status" value="1"/>
</dbReference>
<evidence type="ECO:0000313" key="7">
    <source>
        <dbReference type="Proteomes" id="UP000192578"/>
    </source>
</evidence>
<dbReference type="InterPro" id="IPR040626">
    <property type="entry name" value="Pepdidase_M14_N"/>
</dbReference>
<evidence type="ECO:0000256" key="2">
    <source>
        <dbReference type="ARBA" id="ARBA00005988"/>
    </source>
</evidence>
<dbReference type="Proteomes" id="UP000192578">
    <property type="component" value="Unassembled WGS sequence"/>
</dbReference>
<feature type="region of interest" description="Disordered" evidence="4">
    <location>
        <begin position="295"/>
        <end position="324"/>
    </location>
</feature>
<organism evidence="6 7">
    <name type="scientific">Hypsibius exemplaris</name>
    <name type="common">Freshwater tardigrade</name>
    <dbReference type="NCBI Taxonomy" id="2072580"/>
    <lineage>
        <taxon>Eukaryota</taxon>
        <taxon>Metazoa</taxon>
        <taxon>Ecdysozoa</taxon>
        <taxon>Tardigrada</taxon>
        <taxon>Eutardigrada</taxon>
        <taxon>Parachela</taxon>
        <taxon>Hypsibioidea</taxon>
        <taxon>Hypsibiidae</taxon>
        <taxon>Hypsibius</taxon>
    </lineage>
</organism>
<dbReference type="AlphaFoldDB" id="A0A1W0WXS2"/>
<dbReference type="OrthoDB" id="10253041at2759"/>
<dbReference type="SUPFAM" id="SSF53187">
    <property type="entry name" value="Zn-dependent exopeptidases"/>
    <property type="match status" value="1"/>
</dbReference>
<comment type="caution">
    <text evidence="6">The sequence shown here is derived from an EMBL/GenBank/DDBJ whole genome shotgun (WGS) entry which is preliminary data.</text>
</comment>
<dbReference type="Pfam" id="PF25571">
    <property type="entry name" value="TPR_CCP1_N"/>
    <property type="match status" value="1"/>
</dbReference>
<keyword evidence="6" id="KW-0121">Carboxypeptidase</keyword>
<feature type="active site" description="Proton donor/acceptor" evidence="3">
    <location>
        <position position="972"/>
    </location>
</feature>
<accession>A0A1W0WXS2</accession>
<feature type="compositionally biased region" description="Polar residues" evidence="4">
    <location>
        <begin position="374"/>
        <end position="385"/>
    </location>
</feature>
<evidence type="ECO:0000313" key="6">
    <source>
        <dbReference type="EMBL" id="OQV20004.1"/>
    </source>
</evidence>
<feature type="region of interest" description="Disordered" evidence="4">
    <location>
        <begin position="351"/>
        <end position="405"/>
    </location>
</feature>
<dbReference type="GO" id="GO:0004181">
    <property type="term" value="F:metallocarboxypeptidase activity"/>
    <property type="evidence" value="ECO:0007669"/>
    <property type="project" value="InterPro"/>
</dbReference>
<proteinExistence type="inferred from homology"/>
<dbReference type="Gene3D" id="3.40.630.10">
    <property type="entry name" value="Zn peptidases"/>
    <property type="match status" value="1"/>
</dbReference>
<dbReference type="EMBL" id="MTYJ01000034">
    <property type="protein sequence ID" value="OQV20004.1"/>
    <property type="molecule type" value="Genomic_DNA"/>
</dbReference>
<gene>
    <name evidence="6" type="ORF">BV898_06008</name>
</gene>
<dbReference type="GO" id="GO:0008270">
    <property type="term" value="F:zinc ion binding"/>
    <property type="evidence" value="ECO:0007669"/>
    <property type="project" value="InterPro"/>
</dbReference>
<keyword evidence="6" id="KW-0378">Hydrolase</keyword>
<feature type="domain" description="Peptidase M14" evidence="5">
    <location>
        <begin position="700"/>
        <end position="1008"/>
    </location>
</feature>
<dbReference type="PANTHER" id="PTHR12756:SF11">
    <property type="entry name" value="CYTOSOLIC CARBOXYPEPTIDASE 1"/>
    <property type="match status" value="1"/>
</dbReference>
<reference evidence="7" key="1">
    <citation type="submission" date="2017-01" db="EMBL/GenBank/DDBJ databases">
        <title>Comparative genomics of anhydrobiosis in the tardigrade Hypsibius dujardini.</title>
        <authorList>
            <person name="Yoshida Y."/>
            <person name="Koutsovoulos G."/>
            <person name="Laetsch D."/>
            <person name="Stevens L."/>
            <person name="Kumar S."/>
            <person name="Horikawa D."/>
            <person name="Ishino K."/>
            <person name="Komine S."/>
            <person name="Tomita M."/>
            <person name="Blaxter M."/>
            <person name="Arakawa K."/>
        </authorList>
    </citation>
    <scope>NUCLEOTIDE SEQUENCE [LARGE SCALE GENOMIC DNA]</scope>
    <source>
        <strain evidence="7">Z151</strain>
    </source>
</reference>
<evidence type="ECO:0000259" key="5">
    <source>
        <dbReference type="PROSITE" id="PS52035"/>
    </source>
</evidence>
<name>A0A1W0WXS2_HYPEX</name>
<dbReference type="PROSITE" id="PS52035">
    <property type="entry name" value="PEPTIDASE_M14"/>
    <property type="match status" value="1"/>
</dbReference>
<comment type="similarity">
    <text evidence="2 3">Belongs to the peptidase M14 family.</text>
</comment>
<sequence length="1031" mass="116326">MLNLYTVEQLLDLLKLTQDAALTAKCILPLEKALKNANSYKTKKAEDTAGLFELEEYSVLVSAFGRLARNVDTHLEGLVGAISIFKILCQSDKRFNVMFRTTGGLKILSSCFRSLIFSHAKAYQSAGELLLACCKSKASVQILWRCGTLSSMLQRLPVIRTNRFASVSELSLRITSRAAEKSMTAPSFIAKGLTCSILHLLRTIWEGQIREKSQVVRGFLNCLRRLLTTRTARKTFHEQHSLPFIQNIADTTVNEELFEACAAVLLAAFPSKKLPLPSMSNPLYVPSLILPLSRSSPRSPDSDDVEGTEVATQPSEIGVAASASRSSLKQKSDAIDLKTYAQFFPELRCPDEEPKVKSSKSASLRRRHSLVFRPQSSTLQTNPSKSKLEPKKYLQSSRNKKEPLRSTCSISNIATSTEKVSSDEKLQSSDQHLHNGLCITSNTYFPYHRVAHPDLEQFSCLRVVGSDSRLLSQPMSPATRLEERRATVKDELKRVSKPDNITLLDKVVYDADEILRRLFARKPSLEDFEEFLQRTSHELWPVTTGQLKFDSIFESGNLRKAIQIRPHEYDLLLFSDIGRSMTGQWFYFQITNMQANVPYRFNIINCQKPACFFGHGMQPVCFSLNDAMVLISKGSSSCQNGGWKRKGTNISYYRNNYKDNIPPQKDTEGNRKRDIARFYTLTFTLKFDHADDIVYVAYHFPYTFSTLQGNLLKWKEKAESIEVLFETQTLTQTLAGLPVSLITITGSARPEAPQEKPYVVLTARVHPSESNSSYVMDGVMDFLLSDTQDSRTLLREFVFKIVPMLNPDGVICGNSRCSLAGVDLNRQWTSPSPDIFPTIYHTKNLMDYLHNLGKELYLFVDLHGHSNQKNIFFYGCSPLNDWQRPNIEEEEGFAIFDRRDNGDNGEELTKRIVSAIDSDIDAKGFPLSMKRISSTSTISIRQCSYEVQQVRETCGRVTVWRRFGCPRSYTLESSLCGFDSGPFQGQQMAIGHLHQTGRDLLKALVKQSPKCSSDKSGELPLQNCPDQENPR</sequence>
<dbReference type="GO" id="GO:0006508">
    <property type="term" value="P:proteolysis"/>
    <property type="evidence" value="ECO:0007669"/>
    <property type="project" value="InterPro"/>
</dbReference>
<dbReference type="PANTHER" id="PTHR12756">
    <property type="entry name" value="CYTOSOLIC CARBOXYPEPTIDASE"/>
    <property type="match status" value="1"/>
</dbReference>
<feature type="region of interest" description="Disordered" evidence="4">
    <location>
        <begin position="1010"/>
        <end position="1031"/>
    </location>
</feature>